<dbReference type="GO" id="GO:0016787">
    <property type="term" value="F:hydrolase activity"/>
    <property type="evidence" value="ECO:0007669"/>
    <property type="project" value="InterPro"/>
</dbReference>
<dbReference type="OrthoDB" id="9806233at2"/>
<sequence length="237" mass="26789">MAYASIASLILTAFSEDVPAVNQLSAQEKKEGWKLLFDGKTLQGWHLYNQGNKPSVWRVDKGELQCVPNGTGSTLEHGDLVTDQTYSNFDLKFEWKISKAGNSGVFINVVERKDIPTAWASGPEYQLLEPSHYDYNADLKKRAGCLYGFAPQKNEAVTKPVGEWNQSEIKQKNGKIEFYLNGVLTAEQDLTTPEWKQKIKNTNFQHFPAFGKATKGHLALQDWMQGISFRNLKLKEE</sequence>
<gene>
    <name evidence="2" type="ORF">C5O19_16915</name>
</gene>
<evidence type="ECO:0000259" key="1">
    <source>
        <dbReference type="Pfam" id="PF06439"/>
    </source>
</evidence>
<comment type="caution">
    <text evidence="2">The sequence shown here is derived from an EMBL/GenBank/DDBJ whole genome shotgun (WGS) entry which is preliminary data.</text>
</comment>
<accession>A0A2S7IK21</accession>
<dbReference type="AlphaFoldDB" id="A0A2S7IK21"/>
<dbReference type="InterPro" id="IPR010496">
    <property type="entry name" value="AL/BT2_dom"/>
</dbReference>
<organism evidence="2 3">
    <name type="scientific">Siphonobacter curvatus</name>
    <dbReference type="NCBI Taxonomy" id="2094562"/>
    <lineage>
        <taxon>Bacteria</taxon>
        <taxon>Pseudomonadati</taxon>
        <taxon>Bacteroidota</taxon>
        <taxon>Cytophagia</taxon>
        <taxon>Cytophagales</taxon>
        <taxon>Cytophagaceae</taxon>
        <taxon>Siphonobacter</taxon>
    </lineage>
</organism>
<dbReference type="Gene3D" id="2.60.120.560">
    <property type="entry name" value="Exo-inulinase, domain 1"/>
    <property type="match status" value="1"/>
</dbReference>
<evidence type="ECO:0000313" key="2">
    <source>
        <dbReference type="EMBL" id="PQA57010.1"/>
    </source>
</evidence>
<proteinExistence type="predicted"/>
<dbReference type="Pfam" id="PF06439">
    <property type="entry name" value="3keto-disac_hyd"/>
    <property type="match status" value="1"/>
</dbReference>
<keyword evidence="3" id="KW-1185">Reference proteome</keyword>
<dbReference type="Proteomes" id="UP000239590">
    <property type="component" value="Unassembled WGS sequence"/>
</dbReference>
<evidence type="ECO:0000313" key="3">
    <source>
        <dbReference type="Proteomes" id="UP000239590"/>
    </source>
</evidence>
<feature type="domain" description="3-keto-alpha-glucoside-1,2-lyase/3-keto-2-hydroxy-glucal hydratase" evidence="1">
    <location>
        <begin position="32"/>
        <end position="235"/>
    </location>
</feature>
<reference evidence="3" key="1">
    <citation type="submission" date="2018-02" db="EMBL/GenBank/DDBJ databases">
        <title>Genome sequencing of Solimonas sp. HR-BB.</title>
        <authorList>
            <person name="Lee Y."/>
            <person name="Jeon C.O."/>
        </authorList>
    </citation>
    <scope>NUCLEOTIDE SEQUENCE [LARGE SCALE GENOMIC DNA]</scope>
    <source>
        <strain evidence="3">HR-U</strain>
    </source>
</reference>
<dbReference type="EMBL" id="PTRA01000002">
    <property type="protein sequence ID" value="PQA57010.1"/>
    <property type="molecule type" value="Genomic_DNA"/>
</dbReference>
<name>A0A2S7IK21_9BACT</name>
<protein>
    <submittedName>
        <fullName evidence="2">DUF1080 domain-containing protein</fullName>
    </submittedName>
</protein>